<proteinExistence type="predicted"/>
<comment type="caution">
    <text evidence="2">The sequence shown here is derived from an EMBL/GenBank/DDBJ whole genome shotgun (WGS) entry which is preliminary data.</text>
</comment>
<organism evidence="2 3">
    <name type="scientific">Pinctada imbricata</name>
    <name type="common">Atlantic pearl-oyster</name>
    <name type="synonym">Pinctada martensii</name>
    <dbReference type="NCBI Taxonomy" id="66713"/>
    <lineage>
        <taxon>Eukaryota</taxon>
        <taxon>Metazoa</taxon>
        <taxon>Spiralia</taxon>
        <taxon>Lophotrochozoa</taxon>
        <taxon>Mollusca</taxon>
        <taxon>Bivalvia</taxon>
        <taxon>Autobranchia</taxon>
        <taxon>Pteriomorphia</taxon>
        <taxon>Pterioida</taxon>
        <taxon>Pterioidea</taxon>
        <taxon>Pteriidae</taxon>
        <taxon>Pinctada</taxon>
    </lineage>
</organism>
<feature type="compositionally biased region" description="Pro residues" evidence="1">
    <location>
        <begin position="57"/>
        <end position="70"/>
    </location>
</feature>
<sequence>MPPPPNYDSEAMDRRLPYEVSPDAYDKPPMPQSDVGNGTGLPYGLNPGSTPSTAPYPSAPGYPSGNPPYPSGNAPYPSGNAPYPNY</sequence>
<feature type="region of interest" description="Disordered" evidence="1">
    <location>
        <begin position="1"/>
        <end position="86"/>
    </location>
</feature>
<dbReference type="AlphaFoldDB" id="A0AA89BPY4"/>
<keyword evidence="3" id="KW-1185">Reference proteome</keyword>
<feature type="compositionally biased region" description="Low complexity" evidence="1">
    <location>
        <begin position="47"/>
        <end position="56"/>
    </location>
</feature>
<evidence type="ECO:0000313" key="3">
    <source>
        <dbReference type="Proteomes" id="UP001186944"/>
    </source>
</evidence>
<accession>A0AA89BPY4</accession>
<protein>
    <submittedName>
        <fullName evidence="2">Uncharacterized protein</fullName>
    </submittedName>
</protein>
<gene>
    <name evidence="2" type="ORF">FSP39_017244</name>
</gene>
<reference evidence="2" key="1">
    <citation type="submission" date="2019-08" db="EMBL/GenBank/DDBJ databases">
        <title>The improved chromosome-level genome for the pearl oyster Pinctada fucata martensii using PacBio sequencing and Hi-C.</title>
        <authorList>
            <person name="Zheng Z."/>
        </authorList>
    </citation>
    <scope>NUCLEOTIDE SEQUENCE</scope>
    <source>
        <strain evidence="2">ZZ-2019</strain>
        <tissue evidence="2">Adductor muscle</tissue>
    </source>
</reference>
<dbReference type="EMBL" id="VSWD01000014">
    <property type="protein sequence ID" value="KAK3083224.1"/>
    <property type="molecule type" value="Genomic_DNA"/>
</dbReference>
<evidence type="ECO:0000313" key="2">
    <source>
        <dbReference type="EMBL" id="KAK3083224.1"/>
    </source>
</evidence>
<evidence type="ECO:0000256" key="1">
    <source>
        <dbReference type="SAM" id="MobiDB-lite"/>
    </source>
</evidence>
<dbReference type="Proteomes" id="UP001186944">
    <property type="component" value="Unassembled WGS sequence"/>
</dbReference>
<name>A0AA89BPY4_PINIB</name>